<dbReference type="PROSITE" id="PS50943">
    <property type="entry name" value="HTH_CROC1"/>
    <property type="match status" value="1"/>
</dbReference>
<dbReference type="EMBL" id="JAJOMB010000016">
    <property type="protein sequence ID" value="MCD5314409.1"/>
    <property type="molecule type" value="Genomic_DNA"/>
</dbReference>
<dbReference type="Proteomes" id="UP001138997">
    <property type="component" value="Unassembled WGS sequence"/>
</dbReference>
<sequence length="286" mass="31761">MDAPAELTHFLTTRRGRIQPAQAGVTQVRGRRRVPGLRREEVAYLAGVSVEYYTRLEQGRAKGASEEVLISIAKALQLNETERAHLFDLARAVGPARKPSRPRTAVPSTRPELQTLLHTVTDAAVLMISEKGDVLGANALGRALYSPMFTDAAVSMPRFIFLDPSARMFHRDWESVAETVVGLLRRAAGRNPYDKSLTDLVGELSLRSDVFRVRWAAHEVQPLTSGRKSFRHPEVGDLDLEYEYLSIVSNDEVFWLMYFAEPGTPAHDSLQLLGTLAAAERTGHLS</sequence>
<gene>
    <name evidence="2" type="ORF">LR394_26230</name>
</gene>
<dbReference type="InterPro" id="IPR001387">
    <property type="entry name" value="Cro/C1-type_HTH"/>
</dbReference>
<reference evidence="2" key="1">
    <citation type="submission" date="2021-11" db="EMBL/GenBank/DDBJ databases">
        <title>Streptomyces corallinus and Kineosporia corallina sp. nov., two new coral-derived marine actinobacteria.</title>
        <authorList>
            <person name="Buangrab K."/>
            <person name="Sutthacheep M."/>
            <person name="Yeemin T."/>
            <person name="Harunari E."/>
            <person name="Igarashi Y."/>
            <person name="Sripreechasak P."/>
            <person name="Kanchanasin P."/>
            <person name="Tanasupawat S."/>
            <person name="Phongsopitanun W."/>
        </authorList>
    </citation>
    <scope>NUCLEOTIDE SEQUENCE</scope>
    <source>
        <strain evidence="2">JCM 31032</strain>
    </source>
</reference>
<protein>
    <submittedName>
        <fullName evidence="2">Helix-turn-helix transcriptional regulator</fullName>
    </submittedName>
</protein>
<dbReference type="SMART" id="SM00530">
    <property type="entry name" value="HTH_XRE"/>
    <property type="match status" value="1"/>
</dbReference>
<comment type="caution">
    <text evidence="2">The sequence shown here is derived from an EMBL/GenBank/DDBJ whole genome shotgun (WGS) entry which is preliminary data.</text>
</comment>
<dbReference type="PANTHER" id="PTHR35010:SF2">
    <property type="entry name" value="BLL4672 PROTEIN"/>
    <property type="match status" value="1"/>
</dbReference>
<dbReference type="AlphaFoldDB" id="A0A9X1SW65"/>
<dbReference type="Pfam" id="PF13560">
    <property type="entry name" value="HTH_31"/>
    <property type="match status" value="1"/>
</dbReference>
<evidence type="ECO:0000313" key="2">
    <source>
        <dbReference type="EMBL" id="MCD5314409.1"/>
    </source>
</evidence>
<evidence type="ECO:0000313" key="3">
    <source>
        <dbReference type="Proteomes" id="UP001138997"/>
    </source>
</evidence>
<dbReference type="GO" id="GO:0003677">
    <property type="term" value="F:DNA binding"/>
    <property type="evidence" value="ECO:0007669"/>
    <property type="project" value="InterPro"/>
</dbReference>
<dbReference type="Gene3D" id="1.10.260.40">
    <property type="entry name" value="lambda repressor-like DNA-binding domains"/>
    <property type="match status" value="1"/>
</dbReference>
<dbReference type="SUPFAM" id="SSF47413">
    <property type="entry name" value="lambda repressor-like DNA-binding domains"/>
    <property type="match status" value="1"/>
</dbReference>
<dbReference type="Pfam" id="PF17765">
    <property type="entry name" value="MLTR_LBD"/>
    <property type="match status" value="1"/>
</dbReference>
<dbReference type="InterPro" id="IPR041413">
    <property type="entry name" value="MLTR_LBD"/>
</dbReference>
<organism evidence="2 3">
    <name type="scientific">Kineosporia babensis</name>
    <dbReference type="NCBI Taxonomy" id="499548"/>
    <lineage>
        <taxon>Bacteria</taxon>
        <taxon>Bacillati</taxon>
        <taxon>Actinomycetota</taxon>
        <taxon>Actinomycetes</taxon>
        <taxon>Kineosporiales</taxon>
        <taxon>Kineosporiaceae</taxon>
        <taxon>Kineosporia</taxon>
    </lineage>
</organism>
<keyword evidence="3" id="KW-1185">Reference proteome</keyword>
<proteinExistence type="predicted"/>
<dbReference type="RefSeq" id="WP_231446896.1">
    <property type="nucleotide sequence ID" value="NZ_JAJOMB010000016.1"/>
</dbReference>
<accession>A0A9X1SW65</accession>
<evidence type="ECO:0000259" key="1">
    <source>
        <dbReference type="PROSITE" id="PS50943"/>
    </source>
</evidence>
<dbReference type="InterPro" id="IPR010982">
    <property type="entry name" value="Lambda_DNA-bd_dom_sf"/>
</dbReference>
<dbReference type="PANTHER" id="PTHR35010">
    <property type="entry name" value="BLL4672 PROTEIN-RELATED"/>
    <property type="match status" value="1"/>
</dbReference>
<feature type="domain" description="HTH cro/C1-type" evidence="1">
    <location>
        <begin position="28"/>
        <end position="83"/>
    </location>
</feature>
<dbReference type="CDD" id="cd00093">
    <property type="entry name" value="HTH_XRE"/>
    <property type="match status" value="1"/>
</dbReference>
<dbReference type="Gene3D" id="3.30.450.180">
    <property type="match status" value="1"/>
</dbReference>
<name>A0A9X1SW65_9ACTN</name>